<evidence type="ECO:0000313" key="2">
    <source>
        <dbReference type="EMBL" id="KAK9790768.1"/>
    </source>
</evidence>
<dbReference type="PANTHER" id="PTHR31713">
    <property type="entry name" value="OS02G0177800 PROTEIN"/>
    <property type="match status" value="1"/>
</dbReference>
<organism evidence="2 3">
    <name type="scientific">Symbiochloris irregularis</name>
    <dbReference type="NCBI Taxonomy" id="706552"/>
    <lineage>
        <taxon>Eukaryota</taxon>
        <taxon>Viridiplantae</taxon>
        <taxon>Chlorophyta</taxon>
        <taxon>core chlorophytes</taxon>
        <taxon>Trebouxiophyceae</taxon>
        <taxon>Trebouxiales</taxon>
        <taxon>Trebouxiaceae</taxon>
        <taxon>Symbiochloris</taxon>
    </lineage>
</organism>
<dbReference type="GO" id="GO:0005634">
    <property type="term" value="C:nucleus"/>
    <property type="evidence" value="ECO:0007669"/>
    <property type="project" value="TreeGrafter"/>
</dbReference>
<keyword evidence="3" id="KW-1185">Reference proteome</keyword>
<dbReference type="Proteomes" id="UP001465755">
    <property type="component" value="Unassembled WGS sequence"/>
</dbReference>
<dbReference type="PANTHER" id="PTHR31713:SF96">
    <property type="entry name" value="OS02G0562300 PROTEIN"/>
    <property type="match status" value="1"/>
</dbReference>
<dbReference type="EMBL" id="JALJOQ010000186">
    <property type="protein sequence ID" value="KAK9790768.1"/>
    <property type="molecule type" value="Genomic_DNA"/>
</dbReference>
<dbReference type="GO" id="GO:0005516">
    <property type="term" value="F:calmodulin binding"/>
    <property type="evidence" value="ECO:0007669"/>
    <property type="project" value="InterPro"/>
</dbReference>
<name>A0AAW1NQ01_9CHLO</name>
<dbReference type="GO" id="GO:0003700">
    <property type="term" value="F:DNA-binding transcription factor activity"/>
    <property type="evidence" value="ECO:0007669"/>
    <property type="project" value="TreeGrafter"/>
</dbReference>
<accession>A0AAW1NQ01</accession>
<sequence>MSRLDTSLPEELAHVPRPVLESYVRTRVLALAGSPSVSRRLGLSSDVVKQAFIDAIMEGQHPRGLPNAERDDPAVRLQLVFRHDCLSLGCLDQECSLCAQNPHRRCEGNFSGKYLAGDVLKAKCGASIRVEVVDRATAESVTSADALADIRLEMAILDGKEYASLQDGRDNTEEEVTKCILLTNNQHKELLQPGRGGSITEGKLVNVPINRAQAYLPDLVVTGSSEALLSGQKPPFRLFVRAVHMDGTRASHIRFAVSEAFVVATPRVRTAAKADIPHVDDHVKMLAGLGNQTQQKLMDIQAAASAVGVFGLTLPHNTVTKVGQFKDLIELADRDRVLCDTLKKVLKLTKGWDAAREHAMSAVGTDNQMRIWYQDDAMLGGLLFKCNLGCIDLDSPVGLLTKREASGDQTTLEATLMAQLDASQRETLRKLQREASLSWWQPGHPGWAIWPVDSDSFMKGAQAQGPERLPKLDSPPPPRVPSSRLAEFLRTYGRPDMMPATLPATLPHDSYAQAARPRHEHNNSFGGFPAIPGTSGGGSMDRDHSLDGMGFPFSNSGVLLSSNIVQSAPSWIMPGTERLQPDPGTASRGIPIRQQPGVPAGPPSGYHHHQHSVSADAIPLASPFGHSGIQDASPAAGHNMYGEEAAAAPPAPLSPFETTLVQPRGSQQALAARTGNKRRPDELSQRPSAAPEAPKRQHVNLPQLQQRLSQLVGRPLTDADMSKITGLTNFQELSANDYMYPLSGAELTPADLPGMNIARGSAYNQAGDMPGPSSSGQQQQNMSQLLLDTLSLPGLSLEFNNLGNLGHLDSAVAMLHETGPADNVLQQRRSSVLVNFVDTRLGAPESHIIGGGMGSAPMQTDARVPAPPSQGQNIFAAQRLSQQGTPQLTGQRMSGLDTMHSIGEALNDP</sequence>
<dbReference type="GO" id="GO:0080142">
    <property type="term" value="P:regulation of salicylic acid biosynthetic process"/>
    <property type="evidence" value="ECO:0007669"/>
    <property type="project" value="TreeGrafter"/>
</dbReference>
<gene>
    <name evidence="2" type="ORF">WJX73_001816</name>
</gene>
<evidence type="ECO:0000313" key="3">
    <source>
        <dbReference type="Proteomes" id="UP001465755"/>
    </source>
</evidence>
<feature type="region of interest" description="Disordered" evidence="1">
    <location>
        <begin position="574"/>
        <end position="613"/>
    </location>
</feature>
<dbReference type="GO" id="GO:0043565">
    <property type="term" value="F:sequence-specific DNA binding"/>
    <property type="evidence" value="ECO:0007669"/>
    <property type="project" value="TreeGrafter"/>
</dbReference>
<protein>
    <submittedName>
        <fullName evidence="2">Uncharacterized protein</fullName>
    </submittedName>
</protein>
<feature type="compositionally biased region" description="Polar residues" evidence="1">
    <location>
        <begin position="656"/>
        <end position="669"/>
    </location>
</feature>
<feature type="region of interest" description="Disordered" evidence="1">
    <location>
        <begin position="459"/>
        <end position="482"/>
    </location>
</feature>
<proteinExistence type="predicted"/>
<reference evidence="2 3" key="1">
    <citation type="journal article" date="2024" name="Nat. Commun.">
        <title>Phylogenomics reveals the evolutionary origins of lichenization in chlorophyte algae.</title>
        <authorList>
            <person name="Puginier C."/>
            <person name="Libourel C."/>
            <person name="Otte J."/>
            <person name="Skaloud P."/>
            <person name="Haon M."/>
            <person name="Grisel S."/>
            <person name="Petersen M."/>
            <person name="Berrin J.G."/>
            <person name="Delaux P.M."/>
            <person name="Dal Grande F."/>
            <person name="Keller J."/>
        </authorList>
    </citation>
    <scope>NUCLEOTIDE SEQUENCE [LARGE SCALE GENOMIC DNA]</scope>
    <source>
        <strain evidence="2 3">SAG 2036</strain>
    </source>
</reference>
<dbReference type="AlphaFoldDB" id="A0AAW1NQ01"/>
<evidence type="ECO:0000256" key="1">
    <source>
        <dbReference type="SAM" id="MobiDB-lite"/>
    </source>
</evidence>
<dbReference type="InterPro" id="IPR012416">
    <property type="entry name" value="CBP60"/>
</dbReference>
<feature type="region of interest" description="Disordered" evidence="1">
    <location>
        <begin position="644"/>
        <end position="702"/>
    </location>
</feature>
<comment type="caution">
    <text evidence="2">The sequence shown here is derived from an EMBL/GenBank/DDBJ whole genome shotgun (WGS) entry which is preliminary data.</text>
</comment>